<dbReference type="AlphaFoldDB" id="A0A9Q9EIZ7"/>
<gene>
    <name evidence="1" type="ORF">Slin15195_G058490</name>
</gene>
<reference evidence="1" key="1">
    <citation type="submission" date="2022-06" db="EMBL/GenBank/DDBJ databases">
        <title>Complete genome sequences of two strains of the flax pathogen Septoria linicola.</title>
        <authorList>
            <person name="Lapalu N."/>
            <person name="Simon A."/>
            <person name="Demenou B."/>
            <person name="Paumier D."/>
            <person name="Guillot M.-P."/>
            <person name="Gout L."/>
            <person name="Valade R."/>
        </authorList>
    </citation>
    <scope>NUCLEOTIDE SEQUENCE</scope>
    <source>
        <strain evidence="1">SE15195</strain>
    </source>
</reference>
<sequence>MQYNDFLDTDVPYDEIPEEYLAKPASTANIDPGRQLQQTIDGAFRKAAGPANTDEYAERAMDTSKSTQKAVKELAEDFEALRSCYQKLPAAVRASEHNHVASFRNAQGNVNSLLARMADVEKLLGNSKYKEAYNRSCTVCDGLDSVGQQIAQLRKVVDSLEGSY</sequence>
<accession>A0A9Q9EIZ7</accession>
<keyword evidence="2" id="KW-1185">Reference proteome</keyword>
<dbReference type="EMBL" id="CP099421">
    <property type="protein sequence ID" value="USW52530.1"/>
    <property type="molecule type" value="Genomic_DNA"/>
</dbReference>
<dbReference type="Proteomes" id="UP001056384">
    <property type="component" value="Chromosome 4"/>
</dbReference>
<proteinExistence type="predicted"/>
<organism evidence="1 2">
    <name type="scientific">Septoria linicola</name>
    <dbReference type="NCBI Taxonomy" id="215465"/>
    <lineage>
        <taxon>Eukaryota</taxon>
        <taxon>Fungi</taxon>
        <taxon>Dikarya</taxon>
        <taxon>Ascomycota</taxon>
        <taxon>Pezizomycotina</taxon>
        <taxon>Dothideomycetes</taxon>
        <taxon>Dothideomycetidae</taxon>
        <taxon>Mycosphaerellales</taxon>
        <taxon>Mycosphaerellaceae</taxon>
        <taxon>Septoria</taxon>
    </lineage>
</organism>
<evidence type="ECO:0000313" key="1">
    <source>
        <dbReference type="EMBL" id="USW52530.1"/>
    </source>
</evidence>
<name>A0A9Q9EIZ7_9PEZI</name>
<evidence type="ECO:0000313" key="2">
    <source>
        <dbReference type="Proteomes" id="UP001056384"/>
    </source>
</evidence>
<protein>
    <submittedName>
        <fullName evidence="1">Uncharacterized protein</fullName>
    </submittedName>
</protein>